<dbReference type="Pfam" id="PF04402">
    <property type="entry name" value="SIMPL"/>
    <property type="match status" value="1"/>
</dbReference>
<keyword evidence="1" id="KW-0732">Signal</keyword>
<name>A0ABZ2XNK2_9RHOB</name>
<feature type="signal peptide" evidence="1">
    <location>
        <begin position="1"/>
        <end position="29"/>
    </location>
</feature>
<evidence type="ECO:0000313" key="2">
    <source>
        <dbReference type="EMBL" id="WZK87646.1"/>
    </source>
</evidence>
<evidence type="ECO:0000313" key="3">
    <source>
        <dbReference type="Proteomes" id="UP001623232"/>
    </source>
</evidence>
<proteinExistence type="predicted"/>
<dbReference type="InterPro" id="IPR007497">
    <property type="entry name" value="SIMPL/DUF541"/>
</dbReference>
<dbReference type="RefSeq" id="WP_406644922.1">
    <property type="nucleotide sequence ID" value="NZ_CP123584.1"/>
</dbReference>
<feature type="chain" id="PRO_5046056816" evidence="1">
    <location>
        <begin position="30"/>
        <end position="241"/>
    </location>
</feature>
<organism evidence="2 3">
    <name type="scientific">Aliisedimentitalea scapharcae</name>
    <dbReference type="NCBI Taxonomy" id="1524259"/>
    <lineage>
        <taxon>Bacteria</taxon>
        <taxon>Pseudomonadati</taxon>
        <taxon>Pseudomonadota</taxon>
        <taxon>Alphaproteobacteria</taxon>
        <taxon>Rhodobacterales</taxon>
        <taxon>Roseobacteraceae</taxon>
        <taxon>Aliisedimentitalea</taxon>
    </lineage>
</organism>
<evidence type="ECO:0000256" key="1">
    <source>
        <dbReference type="SAM" id="SignalP"/>
    </source>
</evidence>
<dbReference type="Gene3D" id="3.30.70.2970">
    <property type="entry name" value="Protein of unknown function (DUF541), domain 2"/>
    <property type="match status" value="1"/>
</dbReference>
<protein>
    <submittedName>
        <fullName evidence="2">SIMPL domain-containing protein</fullName>
    </submittedName>
</protein>
<dbReference type="Proteomes" id="UP001623232">
    <property type="component" value="Chromosome"/>
</dbReference>
<gene>
    <name evidence="2" type="ORF">QEZ52_13630</name>
</gene>
<sequence length="241" mass="24976">MIQKTLMATALTGALTAALTAAAMTPAMAGDSPRVITVSGQGQVEAAPDMATITLGVTHDHQDAGQAMAEVSAAMGEMLQQLQDLGLEPRQIQTSRVTLHPIWSNQRRDTDSPPEITGFAASNAVSVRVLDLERLGPVLDAVVGSGANEFNGLQFGIQDPGPLESQARALAVRDAQVKARELAEASGVALGLVSSITEGFDGRVLPMQAAMSARKAGTAIAAGEMSVSVSVNMVFDILDLE</sequence>
<keyword evidence="3" id="KW-1185">Reference proteome</keyword>
<reference evidence="2 3" key="1">
    <citation type="submission" date="2023-04" db="EMBL/GenBank/DDBJ databases">
        <title>Complete genome sequence of Alisedimentitalea scapharcae.</title>
        <authorList>
            <person name="Rong J.-C."/>
            <person name="Yi M.-L."/>
            <person name="Zhao Q."/>
        </authorList>
    </citation>
    <scope>NUCLEOTIDE SEQUENCE [LARGE SCALE GENOMIC DNA]</scope>
    <source>
        <strain evidence="2 3">KCTC 42119</strain>
    </source>
</reference>
<dbReference type="PANTHER" id="PTHR34387:SF1">
    <property type="entry name" value="PERIPLASMIC IMMUNOGENIC PROTEIN"/>
    <property type="match status" value="1"/>
</dbReference>
<dbReference type="PANTHER" id="PTHR34387">
    <property type="entry name" value="SLR1258 PROTEIN"/>
    <property type="match status" value="1"/>
</dbReference>
<dbReference type="Gene3D" id="3.30.110.170">
    <property type="entry name" value="Protein of unknown function (DUF541), domain 1"/>
    <property type="match status" value="1"/>
</dbReference>
<dbReference type="EMBL" id="CP123584">
    <property type="protein sequence ID" value="WZK87646.1"/>
    <property type="molecule type" value="Genomic_DNA"/>
</dbReference>
<dbReference type="InterPro" id="IPR052022">
    <property type="entry name" value="26kDa_periplasmic_antigen"/>
</dbReference>
<accession>A0ABZ2XNK2</accession>